<proteinExistence type="predicted"/>
<name>A0A369K4P9_HYPMA</name>
<comment type="caution">
    <text evidence="2">The sequence shown here is derived from an EMBL/GenBank/DDBJ whole genome shotgun (WGS) entry which is preliminary data.</text>
</comment>
<dbReference type="EMBL" id="LUEZ02000014">
    <property type="protein sequence ID" value="RDB27635.1"/>
    <property type="molecule type" value="Genomic_DNA"/>
</dbReference>
<gene>
    <name evidence="2" type="ORF">Hypma_003296</name>
</gene>
<sequence length="124" mass="13945">MLVDTPKIFSGTDTRSRYSFHVNWKRIVERRVGGHRTEAGYKLLYSRALCIFIRCRTLDHHIVYLDAKLAGNDLERLSTLRNEPYSNVESTPKCVHKSSPSVKHSSISTLSPATLAVAAEPSSE</sequence>
<organism evidence="2 3">
    <name type="scientific">Hypsizygus marmoreus</name>
    <name type="common">White beech mushroom</name>
    <name type="synonym">Agaricus marmoreus</name>
    <dbReference type="NCBI Taxonomy" id="39966"/>
    <lineage>
        <taxon>Eukaryota</taxon>
        <taxon>Fungi</taxon>
        <taxon>Dikarya</taxon>
        <taxon>Basidiomycota</taxon>
        <taxon>Agaricomycotina</taxon>
        <taxon>Agaricomycetes</taxon>
        <taxon>Agaricomycetidae</taxon>
        <taxon>Agaricales</taxon>
        <taxon>Tricholomatineae</taxon>
        <taxon>Lyophyllaceae</taxon>
        <taxon>Hypsizygus</taxon>
    </lineage>
</organism>
<feature type="region of interest" description="Disordered" evidence="1">
    <location>
        <begin position="86"/>
        <end position="108"/>
    </location>
</feature>
<evidence type="ECO:0000256" key="1">
    <source>
        <dbReference type="SAM" id="MobiDB-lite"/>
    </source>
</evidence>
<dbReference type="Proteomes" id="UP000076154">
    <property type="component" value="Unassembled WGS sequence"/>
</dbReference>
<dbReference type="AlphaFoldDB" id="A0A369K4P9"/>
<keyword evidence="3" id="KW-1185">Reference proteome</keyword>
<protein>
    <submittedName>
        <fullName evidence="2">Uncharacterized protein</fullName>
    </submittedName>
</protein>
<evidence type="ECO:0000313" key="3">
    <source>
        <dbReference type="Proteomes" id="UP000076154"/>
    </source>
</evidence>
<dbReference type="InParanoid" id="A0A369K4P9"/>
<feature type="compositionally biased region" description="Low complexity" evidence="1">
    <location>
        <begin position="97"/>
        <end position="108"/>
    </location>
</feature>
<evidence type="ECO:0000313" key="2">
    <source>
        <dbReference type="EMBL" id="RDB27635.1"/>
    </source>
</evidence>
<reference evidence="2" key="1">
    <citation type="submission" date="2018-04" db="EMBL/GenBank/DDBJ databases">
        <title>Whole genome sequencing of Hypsizygus marmoreus.</title>
        <authorList>
            <person name="Choi I.-G."/>
            <person name="Min B."/>
            <person name="Kim J.-G."/>
            <person name="Kim S."/>
            <person name="Oh Y.-L."/>
            <person name="Kong W.-S."/>
            <person name="Park H."/>
            <person name="Jeong J."/>
            <person name="Song E.-S."/>
        </authorList>
    </citation>
    <scope>NUCLEOTIDE SEQUENCE [LARGE SCALE GENOMIC DNA]</scope>
    <source>
        <strain evidence="2">51987-8</strain>
    </source>
</reference>
<accession>A0A369K4P9</accession>